<dbReference type="GO" id="GO:0000160">
    <property type="term" value="P:phosphorelay signal transduction system"/>
    <property type="evidence" value="ECO:0007669"/>
    <property type="project" value="InterPro"/>
</dbReference>
<dbReference type="Gene3D" id="3.40.50.2300">
    <property type="match status" value="1"/>
</dbReference>
<dbReference type="OrthoDB" id="9797341at2"/>
<name>A0A1T5CAR1_9SPHI</name>
<sequence length="131" mass="14432">MMATLSEKIQLVLADDCAFQRRAISMLVESLPAFELIAVAEDGLSLINQLCKLQTLPGACILDLHMPEMDGITTANELSGRFPSIKLFGYTSTEDRQAIDQFKGNGALSVFPKDQPIAMLEAIEHYIREDA</sequence>
<dbReference type="RefSeq" id="WP_079716705.1">
    <property type="nucleotide sequence ID" value="NZ_FUYS01000004.1"/>
</dbReference>
<evidence type="ECO:0000313" key="5">
    <source>
        <dbReference type="Proteomes" id="UP000190541"/>
    </source>
</evidence>
<evidence type="ECO:0000313" key="4">
    <source>
        <dbReference type="EMBL" id="SKB56499.1"/>
    </source>
</evidence>
<dbReference type="InterPro" id="IPR001789">
    <property type="entry name" value="Sig_transdc_resp-reg_receiver"/>
</dbReference>
<evidence type="ECO:0000256" key="2">
    <source>
        <dbReference type="PROSITE-ProRule" id="PRU00169"/>
    </source>
</evidence>
<dbReference type="EMBL" id="FUYS01000004">
    <property type="protein sequence ID" value="SKB56499.1"/>
    <property type="molecule type" value="Genomic_DNA"/>
</dbReference>
<reference evidence="4 5" key="1">
    <citation type="submission" date="2017-02" db="EMBL/GenBank/DDBJ databases">
        <authorList>
            <person name="Peterson S.W."/>
        </authorList>
    </citation>
    <scope>NUCLEOTIDE SEQUENCE [LARGE SCALE GENOMIC DNA]</scope>
    <source>
        <strain evidence="4 5">DSM 22899</strain>
    </source>
</reference>
<dbReference type="Pfam" id="PF00072">
    <property type="entry name" value="Response_reg"/>
    <property type="match status" value="1"/>
</dbReference>
<protein>
    <submittedName>
        <fullName evidence="4">Response regulator receiver domain-containing protein</fullName>
    </submittedName>
</protein>
<accession>A0A1T5CAR1</accession>
<evidence type="ECO:0000259" key="3">
    <source>
        <dbReference type="PROSITE" id="PS50110"/>
    </source>
</evidence>
<feature type="domain" description="Response regulatory" evidence="3">
    <location>
        <begin position="10"/>
        <end position="128"/>
    </location>
</feature>
<keyword evidence="1" id="KW-0238">DNA-binding</keyword>
<organism evidence="4 5">
    <name type="scientific">Parapedobacter luteus</name>
    <dbReference type="NCBI Taxonomy" id="623280"/>
    <lineage>
        <taxon>Bacteria</taxon>
        <taxon>Pseudomonadati</taxon>
        <taxon>Bacteroidota</taxon>
        <taxon>Sphingobacteriia</taxon>
        <taxon>Sphingobacteriales</taxon>
        <taxon>Sphingobacteriaceae</taxon>
        <taxon>Parapedobacter</taxon>
    </lineage>
</organism>
<feature type="modified residue" description="4-aspartylphosphate" evidence="2">
    <location>
        <position position="63"/>
    </location>
</feature>
<dbReference type="PANTHER" id="PTHR43214">
    <property type="entry name" value="TWO-COMPONENT RESPONSE REGULATOR"/>
    <property type="match status" value="1"/>
</dbReference>
<dbReference type="PANTHER" id="PTHR43214:SF43">
    <property type="entry name" value="TWO-COMPONENT RESPONSE REGULATOR"/>
    <property type="match status" value="1"/>
</dbReference>
<keyword evidence="2" id="KW-0597">Phosphoprotein</keyword>
<keyword evidence="5" id="KW-1185">Reference proteome</keyword>
<gene>
    <name evidence="4" type="ORF">SAMN05660226_02013</name>
</gene>
<dbReference type="STRING" id="623280.SAMN05660226_02013"/>
<evidence type="ECO:0000256" key="1">
    <source>
        <dbReference type="ARBA" id="ARBA00023125"/>
    </source>
</evidence>
<dbReference type="InterPro" id="IPR039420">
    <property type="entry name" value="WalR-like"/>
</dbReference>
<dbReference type="SUPFAM" id="SSF52172">
    <property type="entry name" value="CheY-like"/>
    <property type="match status" value="1"/>
</dbReference>
<dbReference type="SMART" id="SM00448">
    <property type="entry name" value="REC"/>
    <property type="match status" value="1"/>
</dbReference>
<dbReference type="Proteomes" id="UP000190541">
    <property type="component" value="Unassembled WGS sequence"/>
</dbReference>
<dbReference type="PROSITE" id="PS50110">
    <property type="entry name" value="RESPONSE_REGULATORY"/>
    <property type="match status" value="1"/>
</dbReference>
<proteinExistence type="predicted"/>
<dbReference type="InterPro" id="IPR011006">
    <property type="entry name" value="CheY-like_superfamily"/>
</dbReference>
<dbReference type="AlphaFoldDB" id="A0A1T5CAR1"/>
<dbReference type="GO" id="GO:0003677">
    <property type="term" value="F:DNA binding"/>
    <property type="evidence" value="ECO:0007669"/>
    <property type="project" value="UniProtKB-KW"/>
</dbReference>